<evidence type="ECO:0000259" key="9">
    <source>
        <dbReference type="PROSITE" id="PS50122"/>
    </source>
</evidence>
<sequence>MSDAPVRVLVVDDSAVIRQLLSSMLARDPGIRVVGTAADPLIARHKIQRLRPDVLTLDIEMPRMSGLEFLEQLMREDPLPVVMVSSLTERGATATLQALSLGAVDVIAKPKATAMEEFERSATELAARVRQAARARVQARPAAVFQPAPSGSAAAGFAPAVAPRGRSPSSRLVAIGASAGGTEAIRQVLGAMPADAPPIVITQHIPATFSRPFIERLDRHSALRVLEAVDGAPVLPGHAYLPPPERHLGVVRHREGWRCAVIDAGPVNRHRPSVDVLFDAVARHAGADAIGVLLTGMGSDGARGLRAMRDAGAATLVQDEASSVVWGMPGAAVRLDAADEVVPLHEVAARVLALS</sequence>
<dbReference type="GO" id="GO:0000156">
    <property type="term" value="F:phosphorelay response regulator activity"/>
    <property type="evidence" value="ECO:0007669"/>
    <property type="project" value="InterPro"/>
</dbReference>
<evidence type="ECO:0000256" key="5">
    <source>
        <dbReference type="HAMAP-Rule" id="MF_00099"/>
    </source>
</evidence>
<dbReference type="PROSITE" id="PS50110">
    <property type="entry name" value="RESPONSE_REGULATORY"/>
    <property type="match status" value="1"/>
</dbReference>
<evidence type="ECO:0000256" key="2">
    <source>
        <dbReference type="ARBA" id="ARBA00022500"/>
    </source>
</evidence>
<dbReference type="InterPro" id="IPR035909">
    <property type="entry name" value="CheB_C"/>
</dbReference>
<dbReference type="KEGG" id="lug:FPZ22_00240"/>
<dbReference type="Pfam" id="PF00072">
    <property type="entry name" value="Response_reg"/>
    <property type="match status" value="1"/>
</dbReference>
<dbReference type="InterPro" id="IPR000673">
    <property type="entry name" value="Sig_transdc_resp-reg_Me-estase"/>
</dbReference>
<evidence type="ECO:0000256" key="3">
    <source>
        <dbReference type="ARBA" id="ARBA00022801"/>
    </source>
</evidence>
<dbReference type="OrthoDB" id="9793421at2"/>
<dbReference type="PIRSF" id="PIRSF000876">
    <property type="entry name" value="RR_chemtxs_CheB"/>
    <property type="match status" value="1"/>
</dbReference>
<dbReference type="AlphaFoldDB" id="A0A518N0T7"/>
<feature type="modified residue" description="4-aspartylphosphate" evidence="5 7">
    <location>
        <position position="58"/>
    </location>
</feature>
<keyword evidence="1 5" id="KW-0963">Cytoplasm</keyword>
<dbReference type="Gene3D" id="3.40.50.180">
    <property type="entry name" value="Methylesterase CheB, C-terminal domain"/>
    <property type="match status" value="1"/>
</dbReference>
<comment type="function">
    <text evidence="5">Involved in chemotaxis. Part of a chemotaxis signal transduction system that modulates chemotaxis in response to various stimuli. Catalyzes the demethylation of specific methylglutamate residues introduced into the chemoreceptors (methyl-accepting chemotaxis proteins or MCP) by CheR. Also mediates the irreversible deamidation of specific glutamine residues to glutamic acid.</text>
</comment>
<dbReference type="PANTHER" id="PTHR42872:SF6">
    <property type="entry name" value="PROTEIN-GLUTAMATE METHYLESTERASE_PROTEIN-GLUTAMINE GLUTAMINASE"/>
    <property type="match status" value="1"/>
</dbReference>
<keyword evidence="5 7" id="KW-0597">Phosphoprotein</keyword>
<dbReference type="NCBIfam" id="NF009206">
    <property type="entry name" value="PRK12555.1"/>
    <property type="match status" value="1"/>
</dbReference>
<dbReference type="GO" id="GO:0005737">
    <property type="term" value="C:cytoplasm"/>
    <property type="evidence" value="ECO:0007669"/>
    <property type="project" value="UniProtKB-SubCell"/>
</dbReference>
<dbReference type="SMART" id="SM00448">
    <property type="entry name" value="REC"/>
    <property type="match status" value="1"/>
</dbReference>
<evidence type="ECO:0000256" key="4">
    <source>
        <dbReference type="ARBA" id="ARBA00048267"/>
    </source>
</evidence>
<dbReference type="InterPro" id="IPR011006">
    <property type="entry name" value="CheY-like_superfamily"/>
</dbReference>
<evidence type="ECO:0000256" key="7">
    <source>
        <dbReference type="PROSITE-ProRule" id="PRU00169"/>
    </source>
</evidence>
<keyword evidence="2 5" id="KW-0145">Chemotaxis</keyword>
<dbReference type="RefSeq" id="WP_144889213.1">
    <property type="nucleotide sequence ID" value="NZ_CP042218.1"/>
</dbReference>
<keyword evidence="11" id="KW-1185">Reference proteome</keyword>
<reference evidence="10 11" key="1">
    <citation type="submission" date="2019-07" db="EMBL/GenBank/DDBJ databases">
        <title>Full genome sequence of Luteimonas sp. Gr-4.</title>
        <authorList>
            <person name="Im W.-T."/>
        </authorList>
    </citation>
    <scope>NUCLEOTIDE SEQUENCE [LARGE SCALE GENOMIC DNA]</scope>
    <source>
        <strain evidence="10 11">Gr-4</strain>
    </source>
</reference>
<comment type="catalytic activity">
    <reaction evidence="5">
        <text>L-glutaminyl-[protein] + H2O = L-glutamyl-[protein] + NH4(+)</text>
        <dbReference type="Rhea" id="RHEA:16441"/>
        <dbReference type="Rhea" id="RHEA-COMP:10207"/>
        <dbReference type="Rhea" id="RHEA-COMP:10208"/>
        <dbReference type="ChEBI" id="CHEBI:15377"/>
        <dbReference type="ChEBI" id="CHEBI:28938"/>
        <dbReference type="ChEBI" id="CHEBI:29973"/>
        <dbReference type="ChEBI" id="CHEBI:30011"/>
        <dbReference type="EC" id="3.5.1.44"/>
    </reaction>
</comment>
<evidence type="ECO:0000313" key="11">
    <source>
        <dbReference type="Proteomes" id="UP000316584"/>
    </source>
</evidence>
<dbReference type="HAMAP" id="MF_00099">
    <property type="entry name" value="CheB_chemtxs"/>
    <property type="match status" value="1"/>
</dbReference>
<evidence type="ECO:0000256" key="6">
    <source>
        <dbReference type="PROSITE-ProRule" id="PRU00050"/>
    </source>
</evidence>
<keyword evidence="3 5" id="KW-0378">Hydrolase</keyword>
<dbReference type="PANTHER" id="PTHR42872">
    <property type="entry name" value="PROTEIN-GLUTAMATE METHYLESTERASE/PROTEIN-GLUTAMINE GLUTAMINASE"/>
    <property type="match status" value="1"/>
</dbReference>
<dbReference type="CDD" id="cd16432">
    <property type="entry name" value="CheB_Rec"/>
    <property type="match status" value="1"/>
</dbReference>
<comment type="catalytic activity">
    <reaction evidence="4 5">
        <text>[protein]-L-glutamate 5-O-methyl ester + H2O = L-glutamyl-[protein] + methanol + H(+)</text>
        <dbReference type="Rhea" id="RHEA:23236"/>
        <dbReference type="Rhea" id="RHEA-COMP:10208"/>
        <dbReference type="Rhea" id="RHEA-COMP:10311"/>
        <dbReference type="ChEBI" id="CHEBI:15377"/>
        <dbReference type="ChEBI" id="CHEBI:15378"/>
        <dbReference type="ChEBI" id="CHEBI:17790"/>
        <dbReference type="ChEBI" id="CHEBI:29973"/>
        <dbReference type="ChEBI" id="CHEBI:82795"/>
        <dbReference type="EC" id="3.1.1.61"/>
    </reaction>
</comment>
<evidence type="ECO:0000313" key="10">
    <source>
        <dbReference type="EMBL" id="QDW65523.1"/>
    </source>
</evidence>
<dbReference type="InterPro" id="IPR001789">
    <property type="entry name" value="Sig_transdc_resp-reg_receiver"/>
</dbReference>
<dbReference type="NCBIfam" id="NF001965">
    <property type="entry name" value="PRK00742.1"/>
    <property type="match status" value="1"/>
</dbReference>
<comment type="similarity">
    <text evidence="5">Belongs to the CheB family.</text>
</comment>
<evidence type="ECO:0000256" key="1">
    <source>
        <dbReference type="ARBA" id="ARBA00022490"/>
    </source>
</evidence>
<feature type="domain" description="CheB-type methylesterase" evidence="9">
    <location>
        <begin position="166"/>
        <end position="355"/>
    </location>
</feature>
<evidence type="ECO:0000259" key="8">
    <source>
        <dbReference type="PROSITE" id="PS50110"/>
    </source>
</evidence>
<feature type="active site" evidence="5 6">
    <location>
        <position position="204"/>
    </location>
</feature>
<dbReference type="GO" id="GO:0006935">
    <property type="term" value="P:chemotaxis"/>
    <property type="evidence" value="ECO:0007669"/>
    <property type="project" value="UniProtKB-UniRule"/>
</dbReference>
<comment type="domain">
    <text evidence="5">Contains a C-terminal catalytic domain, and an N-terminal region which modulates catalytic activity.</text>
</comment>
<protein>
    <recommendedName>
        <fullName evidence="5">Protein-glutamate methylesterase/protein-glutamine glutaminase</fullName>
        <ecNumber evidence="5">3.1.1.61</ecNumber>
        <ecNumber evidence="5">3.5.1.44</ecNumber>
    </recommendedName>
</protein>
<dbReference type="Pfam" id="PF01339">
    <property type="entry name" value="CheB_methylest"/>
    <property type="match status" value="1"/>
</dbReference>
<comment type="PTM">
    <text evidence="5">Phosphorylated by CheA. Phosphorylation of the N-terminal regulatory domain activates the methylesterase activity.</text>
</comment>
<dbReference type="PROSITE" id="PS50122">
    <property type="entry name" value="CHEB"/>
    <property type="match status" value="1"/>
</dbReference>
<dbReference type="GO" id="GO:0008984">
    <property type="term" value="F:protein-glutamate methylesterase activity"/>
    <property type="evidence" value="ECO:0007669"/>
    <property type="project" value="UniProtKB-UniRule"/>
</dbReference>
<dbReference type="EC" id="3.1.1.61" evidence="5"/>
<gene>
    <name evidence="5" type="primary">cheB</name>
    <name evidence="10" type="ORF">FPZ22_00240</name>
</gene>
<dbReference type="Gene3D" id="3.40.50.2300">
    <property type="match status" value="1"/>
</dbReference>
<dbReference type="EC" id="3.5.1.44" evidence="5"/>
<accession>A0A518N0T7</accession>
<organism evidence="10 11">
    <name type="scientific">Luteimonas granuli</name>
    <dbReference type="NCBI Taxonomy" id="1176533"/>
    <lineage>
        <taxon>Bacteria</taxon>
        <taxon>Pseudomonadati</taxon>
        <taxon>Pseudomonadota</taxon>
        <taxon>Gammaproteobacteria</taxon>
        <taxon>Lysobacterales</taxon>
        <taxon>Lysobacteraceae</taxon>
        <taxon>Luteimonas</taxon>
    </lineage>
</organism>
<name>A0A518N0T7_9GAMM</name>
<feature type="active site" evidence="5 6">
    <location>
        <position position="178"/>
    </location>
</feature>
<dbReference type="EMBL" id="CP042218">
    <property type="protein sequence ID" value="QDW65523.1"/>
    <property type="molecule type" value="Genomic_DNA"/>
</dbReference>
<feature type="active site" evidence="5 6">
    <location>
        <position position="300"/>
    </location>
</feature>
<dbReference type="CDD" id="cd17541">
    <property type="entry name" value="REC_CheB-like"/>
    <property type="match status" value="1"/>
</dbReference>
<dbReference type="Proteomes" id="UP000316584">
    <property type="component" value="Chromosome"/>
</dbReference>
<dbReference type="SUPFAM" id="SSF52172">
    <property type="entry name" value="CheY-like"/>
    <property type="match status" value="1"/>
</dbReference>
<dbReference type="InterPro" id="IPR008248">
    <property type="entry name" value="CheB-like"/>
</dbReference>
<feature type="domain" description="Response regulatory" evidence="8">
    <location>
        <begin position="7"/>
        <end position="124"/>
    </location>
</feature>
<proteinExistence type="inferred from homology"/>
<comment type="subcellular location">
    <subcellularLocation>
        <location evidence="5">Cytoplasm</location>
    </subcellularLocation>
</comment>
<dbReference type="SUPFAM" id="SSF52738">
    <property type="entry name" value="Methylesterase CheB, C-terminal domain"/>
    <property type="match status" value="1"/>
</dbReference>
<dbReference type="GO" id="GO:0050568">
    <property type="term" value="F:protein-glutamine glutaminase activity"/>
    <property type="evidence" value="ECO:0007669"/>
    <property type="project" value="UniProtKB-UniRule"/>
</dbReference>